<name>A0ABX5SBR1_9BURK</name>
<reference evidence="2 3" key="1">
    <citation type="submission" date="2019-03" db="EMBL/GenBank/DDBJ databases">
        <title>Draft Genome Sequences of Six Type Strains of the Genus Massilia.</title>
        <authorList>
            <person name="Miess H."/>
            <person name="Frediansyhah A."/>
            <person name="Gross H."/>
        </authorList>
    </citation>
    <scope>NUCLEOTIDE SEQUENCE [LARGE SCALE GENOMIC DNA]</scope>
    <source>
        <strain evidence="2 3">DSM 17505</strain>
    </source>
</reference>
<evidence type="ECO:0000256" key="1">
    <source>
        <dbReference type="SAM" id="SignalP"/>
    </source>
</evidence>
<sequence>MRRFLVIFLILLFPLNVLALSTSVASMHGNAAGQSILADTFECKDVCDLDPDEPPTAGDMNGIVDRPADPCLAGSTGRAAVPHDALRHLHSTSPPVPPPRRG</sequence>
<proteinExistence type="predicted"/>
<dbReference type="RefSeq" id="WP_134386298.1">
    <property type="nucleotide sequence ID" value="NZ_BMWW01000004.1"/>
</dbReference>
<evidence type="ECO:0000313" key="3">
    <source>
        <dbReference type="Proteomes" id="UP000294359"/>
    </source>
</evidence>
<keyword evidence="1" id="KW-0732">Signal</keyword>
<evidence type="ECO:0000313" key="2">
    <source>
        <dbReference type="EMBL" id="QBQ37818.1"/>
    </source>
</evidence>
<protein>
    <submittedName>
        <fullName evidence="2">Uncharacterized protein</fullName>
    </submittedName>
</protein>
<dbReference type="EMBL" id="CP038026">
    <property type="protein sequence ID" value="QBQ37818.1"/>
    <property type="molecule type" value="Genomic_DNA"/>
</dbReference>
<organism evidence="2 3">
    <name type="scientific">Pseudoduganella plicata</name>
    <dbReference type="NCBI Taxonomy" id="321984"/>
    <lineage>
        <taxon>Bacteria</taxon>
        <taxon>Pseudomonadati</taxon>
        <taxon>Pseudomonadota</taxon>
        <taxon>Betaproteobacteria</taxon>
        <taxon>Burkholderiales</taxon>
        <taxon>Oxalobacteraceae</taxon>
        <taxon>Telluria group</taxon>
        <taxon>Pseudoduganella</taxon>
    </lineage>
</organism>
<dbReference type="Proteomes" id="UP000294359">
    <property type="component" value="Chromosome"/>
</dbReference>
<keyword evidence="3" id="KW-1185">Reference proteome</keyword>
<gene>
    <name evidence="2" type="ORF">E1742_17785</name>
</gene>
<feature type="signal peptide" evidence="1">
    <location>
        <begin position="1"/>
        <end position="19"/>
    </location>
</feature>
<feature type="chain" id="PRO_5046916238" evidence="1">
    <location>
        <begin position="20"/>
        <end position="102"/>
    </location>
</feature>
<accession>A0ABX5SBR1</accession>